<dbReference type="EMBL" id="CP008706">
    <property type="protein sequence ID" value="AKA31172.1"/>
    <property type="molecule type" value="Genomic_DNA"/>
</dbReference>
<dbReference type="AlphaFoldDB" id="A0A0D5YFV5"/>
<proteinExistence type="predicted"/>
<dbReference type="RefSeq" id="WP_000335087.1">
    <property type="nucleotide sequence ID" value="NZ_CAUZGQ010000010.1"/>
</dbReference>
<reference evidence="1 2" key="1">
    <citation type="journal article" date="2015" name="J. Bacteriol.">
        <title>Resources for Genetic and Genomic Analysis of Emerging Pathogen Acinetobacter baumannii.</title>
        <authorList>
            <person name="Gallagher L.A."/>
            <person name="Ramage E."/>
            <person name="Weiss E.J."/>
            <person name="Radey M."/>
            <person name="Hayden H.S."/>
            <person name="Held K.G."/>
            <person name="Huse H.K."/>
            <person name="Zurawski D.V."/>
            <person name="Brittnacher M.J."/>
            <person name="Manoil C."/>
        </authorList>
    </citation>
    <scope>NUCLEOTIDE SEQUENCE [LARGE SCALE GENOMIC DNA]</scope>
    <source>
        <strain evidence="1 2">AB5075-UW</strain>
    </source>
</reference>
<dbReference type="Proteomes" id="UP000032746">
    <property type="component" value="Chromosome"/>
</dbReference>
<reference evidence="2" key="2">
    <citation type="submission" date="2015-03" db="EMBL/GenBank/DDBJ databases">
        <authorList>
            <person name="Gallagher L.A."/>
            <person name="Hayden H.S."/>
            <person name="Weiss E.J."/>
            <person name="Hager K.R."/>
            <person name="Ramage E."/>
            <person name="Radey M.R."/>
            <person name="Bydalek R."/>
            <person name="Manoil C."/>
            <person name="Miller S.I."/>
            <person name="Brittnacher M.J."/>
        </authorList>
    </citation>
    <scope>NUCLEOTIDE SEQUENCE [LARGE SCALE GENOMIC DNA]</scope>
    <source>
        <strain evidence="2">AB5075-UW</strain>
    </source>
</reference>
<sequence length="132" mass="13551">MCKGGAISSGLEAVGNISNALMADATAKGNAKTIQSVSKVQSKKIKEQGQRDASSAMAAAAENGLDVNVGAPVVISDEIISDASYNALLNQMQAGYAAADVRRQGKAQRNNYGMKAASNIIDTAAQAYGGWK</sequence>
<organism evidence="1 2">
    <name type="scientific">Acinetobacter baumannii</name>
    <dbReference type="NCBI Taxonomy" id="470"/>
    <lineage>
        <taxon>Bacteria</taxon>
        <taxon>Pseudomonadati</taxon>
        <taxon>Pseudomonadota</taxon>
        <taxon>Gammaproteobacteria</taxon>
        <taxon>Moraxellales</taxon>
        <taxon>Moraxellaceae</taxon>
        <taxon>Acinetobacter</taxon>
        <taxon>Acinetobacter calcoaceticus/baumannii complex</taxon>
    </lineage>
</organism>
<dbReference type="PATRIC" id="fig|470.1345.peg.1387"/>
<protein>
    <submittedName>
        <fullName evidence="1">Uncharacterized protein</fullName>
    </submittedName>
</protein>
<name>A0A0D5YFV5_ACIBA</name>
<evidence type="ECO:0000313" key="2">
    <source>
        <dbReference type="Proteomes" id="UP000032746"/>
    </source>
</evidence>
<evidence type="ECO:0000313" key="1">
    <source>
        <dbReference type="EMBL" id="AKA31172.1"/>
    </source>
</evidence>
<accession>A0A0D5YFV5</accession>
<gene>
    <name evidence="1" type="ORF">ABUW_1428</name>
</gene>